<comment type="subcellular location">
    <subcellularLocation>
        <location evidence="1">Cell membrane</location>
        <topology evidence="1">Multi-pass membrane protein</topology>
    </subcellularLocation>
</comment>
<evidence type="ECO:0000259" key="8">
    <source>
        <dbReference type="PROSITE" id="PS50850"/>
    </source>
</evidence>
<comment type="similarity">
    <text evidence="2">Belongs to the major facilitator superfamily. Sugar transporter (TC 2.A.1.1) family.</text>
</comment>
<dbReference type="RefSeq" id="WP_301225087.1">
    <property type="nucleotide sequence ID" value="NZ_JAROCG010000001.1"/>
</dbReference>
<feature type="transmembrane region" description="Helical" evidence="7">
    <location>
        <begin position="249"/>
        <end position="270"/>
    </location>
</feature>
<feature type="transmembrane region" description="Helical" evidence="7">
    <location>
        <begin position="20"/>
        <end position="44"/>
    </location>
</feature>
<sequence length="445" mass="47619">MSLATSDSPRVKKFQRKVTLLSAGGTFLDGFDLTVIAVALPLIAQHWDISALEKSLVVSSAIIGSFVGASWLGNLTDRFGRKAMYVIDLLAFVVFAALTAFSQDVWQLIVLRFLLGVGIGADYPISATLVSEFASTKRRGMHSTSLGAMWFVGAVAAYVIGLAVAPLGDWAWRALLLTGAAFALVVFVLRSKLPESPRWLMSKGRTDDARAVLRAITGEEPDDEDLRVVPAPKVRAKVLFSTSLRKRTFFVCGFWFCYATAYYGISMYTPTILAPLANGNRTIIIVGSGCVALLGLTGAIIGMNLVDRWGRRPLIIMSFSGLTAALVVLALAQQPTLVFLVSLFSIAVLFANSGGGILNFVYPTELFPTSVRATGAGLATSVSRIGSILGVLVFPNFVAAWGNNAALWFFAAVGLCGLVICLTLAPETKNKSLEEINIESESSLV</sequence>
<keyword evidence="5 7" id="KW-1133">Transmembrane helix</keyword>
<proteinExistence type="inferred from homology"/>
<keyword evidence="6 7" id="KW-0472">Membrane</keyword>
<feature type="transmembrane region" description="Helical" evidence="7">
    <location>
        <begin position="85"/>
        <end position="103"/>
    </location>
</feature>
<evidence type="ECO:0000256" key="5">
    <source>
        <dbReference type="ARBA" id="ARBA00022989"/>
    </source>
</evidence>
<dbReference type="PROSITE" id="PS00217">
    <property type="entry name" value="SUGAR_TRANSPORT_2"/>
    <property type="match status" value="1"/>
</dbReference>
<keyword evidence="4 7" id="KW-0812">Transmembrane</keyword>
<feature type="transmembrane region" description="Helical" evidence="7">
    <location>
        <begin position="109"/>
        <end position="134"/>
    </location>
</feature>
<feature type="transmembrane region" description="Helical" evidence="7">
    <location>
        <begin position="146"/>
        <end position="164"/>
    </location>
</feature>
<feature type="domain" description="Major facilitator superfamily (MFS) profile" evidence="8">
    <location>
        <begin position="18"/>
        <end position="429"/>
    </location>
</feature>
<dbReference type="Pfam" id="PF00083">
    <property type="entry name" value="Sugar_tr"/>
    <property type="match status" value="1"/>
</dbReference>
<reference evidence="9" key="1">
    <citation type="submission" date="2023-06" db="EMBL/GenBank/DDBJ databases">
        <title>MT1 and MT2 Draft Genomes of Novel Species.</title>
        <authorList>
            <person name="Venkateswaran K."/>
        </authorList>
    </citation>
    <scope>NUCLEOTIDE SEQUENCE</scope>
    <source>
        <strain evidence="9">IIF3SC-B10</strain>
    </source>
</reference>
<feature type="transmembrane region" description="Helical" evidence="7">
    <location>
        <begin position="314"/>
        <end position="332"/>
    </location>
</feature>
<evidence type="ECO:0000256" key="4">
    <source>
        <dbReference type="ARBA" id="ARBA00022692"/>
    </source>
</evidence>
<evidence type="ECO:0000313" key="10">
    <source>
        <dbReference type="Proteomes" id="UP001174209"/>
    </source>
</evidence>
<accession>A0ABT8K198</accession>
<organism evidence="9 10">
    <name type="scientific">Arthrobacter burdickii</name>
    <dbReference type="NCBI Taxonomy" id="3035920"/>
    <lineage>
        <taxon>Bacteria</taxon>
        <taxon>Bacillati</taxon>
        <taxon>Actinomycetota</taxon>
        <taxon>Actinomycetes</taxon>
        <taxon>Micrococcales</taxon>
        <taxon>Micrococcaceae</taxon>
        <taxon>Arthrobacter</taxon>
    </lineage>
</organism>
<keyword evidence="3" id="KW-0813">Transport</keyword>
<dbReference type="InterPro" id="IPR005829">
    <property type="entry name" value="Sugar_transporter_CS"/>
</dbReference>
<dbReference type="Gene3D" id="1.20.1250.20">
    <property type="entry name" value="MFS general substrate transporter like domains"/>
    <property type="match status" value="1"/>
</dbReference>
<evidence type="ECO:0000256" key="1">
    <source>
        <dbReference type="ARBA" id="ARBA00004651"/>
    </source>
</evidence>
<name>A0ABT8K198_9MICC</name>
<evidence type="ECO:0000256" key="3">
    <source>
        <dbReference type="ARBA" id="ARBA00022448"/>
    </source>
</evidence>
<feature type="transmembrane region" description="Helical" evidence="7">
    <location>
        <begin position="406"/>
        <end position="425"/>
    </location>
</feature>
<feature type="transmembrane region" description="Helical" evidence="7">
    <location>
        <begin position="282"/>
        <end position="302"/>
    </location>
</feature>
<protein>
    <submittedName>
        <fullName evidence="9">MFS transporter</fullName>
    </submittedName>
</protein>
<dbReference type="InterPro" id="IPR036259">
    <property type="entry name" value="MFS_trans_sf"/>
</dbReference>
<dbReference type="SUPFAM" id="SSF103473">
    <property type="entry name" value="MFS general substrate transporter"/>
    <property type="match status" value="1"/>
</dbReference>
<evidence type="ECO:0000256" key="7">
    <source>
        <dbReference type="SAM" id="Phobius"/>
    </source>
</evidence>
<gene>
    <name evidence="9" type="ORF">P5G52_04585</name>
</gene>
<dbReference type="Proteomes" id="UP001174209">
    <property type="component" value="Unassembled WGS sequence"/>
</dbReference>
<dbReference type="PROSITE" id="PS50850">
    <property type="entry name" value="MFS"/>
    <property type="match status" value="1"/>
</dbReference>
<dbReference type="PANTHER" id="PTHR48020:SF12">
    <property type="entry name" value="PROTON MYO-INOSITOL COTRANSPORTER"/>
    <property type="match status" value="1"/>
</dbReference>
<dbReference type="EMBL" id="JAROCG010000001">
    <property type="protein sequence ID" value="MDN4610139.1"/>
    <property type="molecule type" value="Genomic_DNA"/>
</dbReference>
<dbReference type="InterPro" id="IPR020846">
    <property type="entry name" value="MFS_dom"/>
</dbReference>
<evidence type="ECO:0000256" key="2">
    <source>
        <dbReference type="ARBA" id="ARBA00010992"/>
    </source>
</evidence>
<evidence type="ECO:0000256" key="6">
    <source>
        <dbReference type="ARBA" id="ARBA00023136"/>
    </source>
</evidence>
<keyword evidence="10" id="KW-1185">Reference proteome</keyword>
<feature type="transmembrane region" description="Helical" evidence="7">
    <location>
        <begin position="338"/>
        <end position="361"/>
    </location>
</feature>
<feature type="transmembrane region" description="Helical" evidence="7">
    <location>
        <begin position="56"/>
        <end position="73"/>
    </location>
</feature>
<dbReference type="PANTHER" id="PTHR48020">
    <property type="entry name" value="PROTON MYO-INOSITOL COTRANSPORTER"/>
    <property type="match status" value="1"/>
</dbReference>
<feature type="transmembrane region" description="Helical" evidence="7">
    <location>
        <begin position="373"/>
        <end position="394"/>
    </location>
</feature>
<dbReference type="InterPro" id="IPR050814">
    <property type="entry name" value="Myo-inositol_Transporter"/>
</dbReference>
<dbReference type="PROSITE" id="PS00216">
    <property type="entry name" value="SUGAR_TRANSPORT_1"/>
    <property type="match status" value="1"/>
</dbReference>
<evidence type="ECO:0000313" key="9">
    <source>
        <dbReference type="EMBL" id="MDN4610139.1"/>
    </source>
</evidence>
<comment type="caution">
    <text evidence="9">The sequence shown here is derived from an EMBL/GenBank/DDBJ whole genome shotgun (WGS) entry which is preliminary data.</text>
</comment>
<dbReference type="CDD" id="cd17316">
    <property type="entry name" value="MFS_SV2_like"/>
    <property type="match status" value="1"/>
</dbReference>
<dbReference type="InterPro" id="IPR005828">
    <property type="entry name" value="MFS_sugar_transport-like"/>
</dbReference>
<feature type="transmembrane region" description="Helical" evidence="7">
    <location>
        <begin position="170"/>
        <end position="189"/>
    </location>
</feature>